<protein>
    <submittedName>
        <fullName evidence="1">Uncharacterized protein</fullName>
    </submittedName>
</protein>
<proteinExistence type="predicted"/>
<sequence length="79" mass="8663">MAVPDSVPRPLVDNASVHTLQPVPQPVSPPECCSACRPAGCQHRKQSRWPYYHKSTVAAQMRSSSYSYSSPCSMQQTGL</sequence>
<accession>A0AAN8B800</accession>
<name>A0AAN8B800_9TELE</name>
<reference evidence="1 2" key="1">
    <citation type="journal article" date="2023" name="Mol. Biol. Evol.">
        <title>Genomics of Secondarily Temperate Adaptation in the Only Non-Antarctic Icefish.</title>
        <authorList>
            <person name="Rivera-Colon A.G."/>
            <person name="Rayamajhi N."/>
            <person name="Minhas B.F."/>
            <person name="Madrigal G."/>
            <person name="Bilyk K.T."/>
            <person name="Yoon V."/>
            <person name="Hune M."/>
            <person name="Gregory S."/>
            <person name="Cheng C.H.C."/>
            <person name="Catchen J.M."/>
        </authorList>
    </citation>
    <scope>NUCLEOTIDE SEQUENCE [LARGE SCALE GENOMIC DNA]</scope>
    <source>
        <strain evidence="1">JC2023a</strain>
    </source>
</reference>
<dbReference type="AlphaFoldDB" id="A0AAN8B800"/>
<comment type="caution">
    <text evidence="1">The sequence shown here is derived from an EMBL/GenBank/DDBJ whole genome shotgun (WGS) entry which is preliminary data.</text>
</comment>
<keyword evidence="2" id="KW-1185">Reference proteome</keyword>
<evidence type="ECO:0000313" key="1">
    <source>
        <dbReference type="EMBL" id="KAK5879948.1"/>
    </source>
</evidence>
<dbReference type="EMBL" id="JAULUE010002064">
    <property type="protein sequence ID" value="KAK5879948.1"/>
    <property type="molecule type" value="Genomic_DNA"/>
</dbReference>
<dbReference type="Proteomes" id="UP001335648">
    <property type="component" value="Unassembled WGS sequence"/>
</dbReference>
<evidence type="ECO:0000313" key="2">
    <source>
        <dbReference type="Proteomes" id="UP001335648"/>
    </source>
</evidence>
<gene>
    <name evidence="1" type="ORF">CesoFtcFv8_023021</name>
</gene>
<organism evidence="1 2">
    <name type="scientific">Champsocephalus esox</name>
    <name type="common">pike icefish</name>
    <dbReference type="NCBI Taxonomy" id="159716"/>
    <lineage>
        <taxon>Eukaryota</taxon>
        <taxon>Metazoa</taxon>
        <taxon>Chordata</taxon>
        <taxon>Craniata</taxon>
        <taxon>Vertebrata</taxon>
        <taxon>Euteleostomi</taxon>
        <taxon>Actinopterygii</taxon>
        <taxon>Neopterygii</taxon>
        <taxon>Teleostei</taxon>
        <taxon>Neoteleostei</taxon>
        <taxon>Acanthomorphata</taxon>
        <taxon>Eupercaria</taxon>
        <taxon>Perciformes</taxon>
        <taxon>Notothenioidei</taxon>
        <taxon>Channichthyidae</taxon>
        <taxon>Champsocephalus</taxon>
    </lineage>
</organism>